<keyword evidence="1" id="KW-0472">Membrane</keyword>
<evidence type="ECO:0000313" key="3">
    <source>
        <dbReference type="Proteomes" id="UP000290289"/>
    </source>
</evidence>
<keyword evidence="3" id="KW-1185">Reference proteome</keyword>
<feature type="transmembrane region" description="Helical" evidence="1">
    <location>
        <begin position="103"/>
        <end position="129"/>
    </location>
</feature>
<organism evidence="2 3">
    <name type="scientific">Malus domestica</name>
    <name type="common">Apple</name>
    <name type="synonym">Pyrus malus</name>
    <dbReference type="NCBI Taxonomy" id="3750"/>
    <lineage>
        <taxon>Eukaryota</taxon>
        <taxon>Viridiplantae</taxon>
        <taxon>Streptophyta</taxon>
        <taxon>Embryophyta</taxon>
        <taxon>Tracheophyta</taxon>
        <taxon>Spermatophyta</taxon>
        <taxon>Magnoliopsida</taxon>
        <taxon>eudicotyledons</taxon>
        <taxon>Gunneridae</taxon>
        <taxon>Pentapetalae</taxon>
        <taxon>rosids</taxon>
        <taxon>fabids</taxon>
        <taxon>Rosales</taxon>
        <taxon>Rosaceae</taxon>
        <taxon>Amygdaloideae</taxon>
        <taxon>Maleae</taxon>
        <taxon>Malus</taxon>
    </lineage>
</organism>
<name>A0A498HYV9_MALDO</name>
<dbReference type="EMBL" id="RDQH01000341">
    <property type="protein sequence ID" value="RXH75334.1"/>
    <property type="molecule type" value="Genomic_DNA"/>
</dbReference>
<accession>A0A498HYV9</accession>
<dbReference type="Proteomes" id="UP000290289">
    <property type="component" value="Chromosome 15"/>
</dbReference>
<reference evidence="2 3" key="1">
    <citation type="submission" date="2018-10" db="EMBL/GenBank/DDBJ databases">
        <title>A high-quality apple genome assembly.</title>
        <authorList>
            <person name="Hu J."/>
        </authorList>
    </citation>
    <scope>NUCLEOTIDE SEQUENCE [LARGE SCALE GENOMIC DNA]</scope>
    <source>
        <strain evidence="3">cv. HFTH1</strain>
        <tissue evidence="2">Young leaf</tissue>
    </source>
</reference>
<proteinExistence type="predicted"/>
<gene>
    <name evidence="2" type="ORF">DVH24_030055</name>
</gene>
<dbReference type="AlphaFoldDB" id="A0A498HYV9"/>
<feature type="non-terminal residue" evidence="2">
    <location>
        <position position="1"/>
    </location>
</feature>
<sequence length="144" mass="16074">GITKLVKPPHIYIFFLSKLFNHPIKDGEEDEQDSQHRPSTISLMKGSHHKPLKPNNSPSCVISSNAISPYPSSPLSPSPLCGLIYCSGPCDPRIYLLYPSMAFWLRHLGVSLAGTLTVTNILIPVILYLCVSNINTNTWQWWSI</sequence>
<protein>
    <submittedName>
        <fullName evidence="2">Uncharacterized protein</fullName>
    </submittedName>
</protein>
<comment type="caution">
    <text evidence="2">The sequence shown here is derived from an EMBL/GenBank/DDBJ whole genome shotgun (WGS) entry which is preliminary data.</text>
</comment>
<evidence type="ECO:0000313" key="2">
    <source>
        <dbReference type="EMBL" id="RXH75334.1"/>
    </source>
</evidence>
<keyword evidence="1" id="KW-1133">Transmembrane helix</keyword>
<keyword evidence="1" id="KW-0812">Transmembrane</keyword>
<evidence type="ECO:0000256" key="1">
    <source>
        <dbReference type="SAM" id="Phobius"/>
    </source>
</evidence>